<organism evidence="1">
    <name type="scientific">Timema tahoe</name>
    <dbReference type="NCBI Taxonomy" id="61484"/>
    <lineage>
        <taxon>Eukaryota</taxon>
        <taxon>Metazoa</taxon>
        <taxon>Ecdysozoa</taxon>
        <taxon>Arthropoda</taxon>
        <taxon>Hexapoda</taxon>
        <taxon>Insecta</taxon>
        <taxon>Pterygota</taxon>
        <taxon>Neoptera</taxon>
        <taxon>Polyneoptera</taxon>
        <taxon>Phasmatodea</taxon>
        <taxon>Timematodea</taxon>
        <taxon>Timematoidea</taxon>
        <taxon>Timematidae</taxon>
        <taxon>Timema</taxon>
    </lineage>
</organism>
<protein>
    <submittedName>
        <fullName evidence="1">Uncharacterized protein</fullName>
    </submittedName>
</protein>
<accession>A0A7R9IM88</accession>
<dbReference type="EMBL" id="OE004252">
    <property type="protein sequence ID" value="CAD7461008.1"/>
    <property type="molecule type" value="Genomic_DNA"/>
</dbReference>
<proteinExistence type="predicted"/>
<name>A0A7R9IM88_9NEOP</name>
<dbReference type="AlphaFoldDB" id="A0A7R9IM88"/>
<reference evidence="1" key="1">
    <citation type="submission" date="2020-11" db="EMBL/GenBank/DDBJ databases">
        <authorList>
            <person name="Tran Van P."/>
        </authorList>
    </citation>
    <scope>NUCLEOTIDE SEQUENCE</scope>
</reference>
<sequence length="131" mass="14546">MDKCTKDACEDVAGVQMDSVNVKVLLYAYDAVLMFENESDLQIALNPLSGVKDRMDLCMSPKQRVKHGVTSPSDKPYRRVLTSSSLLFTNTGAKDKNLSYSHNVYKDAVLWGRYAKPSTQTSLFSNSLTPS</sequence>
<gene>
    <name evidence="1" type="ORF">TTEB3V08_LOCUS8923</name>
</gene>
<evidence type="ECO:0000313" key="1">
    <source>
        <dbReference type="EMBL" id="CAD7461008.1"/>
    </source>
</evidence>